<sequence>MKQSYYDLGVGNTDYESSRRVSQRLDIQNKSRNISEQDQSGCLSSAKDSPVEAAENSNKSNTNNSPWSKSCLGAFGEIREYFKSLGPKKSDARPKESSLPPIQFSEDVVSKSSSTHQELQKNFDSVFSYKDVSQSDSKN</sequence>
<dbReference type="EMBL" id="PIXR01000032">
    <property type="protein sequence ID" value="TBU09836.1"/>
    <property type="molecule type" value="Genomic_DNA"/>
</dbReference>
<dbReference type="VEuPathDB" id="MicrosporidiaDB:CWI39_0032p0070"/>
<dbReference type="VEuPathDB" id="MicrosporidiaDB:CWI36_0052p0080"/>
<feature type="compositionally biased region" description="Polar residues" evidence="1">
    <location>
        <begin position="55"/>
        <end position="68"/>
    </location>
</feature>
<evidence type="ECO:0000313" key="3">
    <source>
        <dbReference type="Proteomes" id="UP000293045"/>
    </source>
</evidence>
<name>A0A4Q9LPA8_9MICR</name>
<accession>A0A4Q9LPA8</accession>
<feature type="compositionally biased region" description="Basic and acidic residues" evidence="1">
    <location>
        <begin position="86"/>
        <end position="96"/>
    </location>
</feature>
<feature type="region of interest" description="Disordered" evidence="1">
    <location>
        <begin position="86"/>
        <end position="116"/>
    </location>
</feature>
<protein>
    <submittedName>
        <fullName evidence="2">Uncharacterized protein</fullName>
    </submittedName>
</protein>
<proteinExistence type="predicted"/>
<dbReference type="Proteomes" id="UP000293045">
    <property type="component" value="Unassembled WGS sequence"/>
</dbReference>
<evidence type="ECO:0000256" key="1">
    <source>
        <dbReference type="SAM" id="MobiDB-lite"/>
    </source>
</evidence>
<feature type="compositionally biased region" description="Polar residues" evidence="1">
    <location>
        <begin position="36"/>
        <end position="47"/>
    </location>
</feature>
<comment type="caution">
    <text evidence="2">The sequence shown here is derived from an EMBL/GenBank/DDBJ whole genome shotgun (WGS) entry which is preliminary data.</text>
</comment>
<reference evidence="2 3" key="1">
    <citation type="submission" date="2017-12" db="EMBL/GenBank/DDBJ databases">
        <authorList>
            <person name="Pombert J.-F."/>
            <person name="Haag K.L."/>
            <person name="Ebert D."/>
        </authorList>
    </citation>
    <scope>NUCLEOTIDE SEQUENCE [LARGE SCALE GENOMIC DNA]</scope>
    <source>
        <strain evidence="2">IL-BN-2</strain>
    </source>
</reference>
<evidence type="ECO:0000313" key="2">
    <source>
        <dbReference type="EMBL" id="TBU09836.1"/>
    </source>
</evidence>
<organism evidence="2 3">
    <name type="scientific">Hamiltosporidium magnivora</name>
    <dbReference type="NCBI Taxonomy" id="148818"/>
    <lineage>
        <taxon>Eukaryota</taxon>
        <taxon>Fungi</taxon>
        <taxon>Fungi incertae sedis</taxon>
        <taxon>Microsporidia</taxon>
        <taxon>Dubosqiidae</taxon>
        <taxon>Hamiltosporidium</taxon>
    </lineage>
</organism>
<gene>
    <name evidence="2" type="ORF">CWI39_0032p0070</name>
</gene>
<feature type="region of interest" description="Disordered" evidence="1">
    <location>
        <begin position="1"/>
        <end position="68"/>
    </location>
</feature>
<dbReference type="AlphaFoldDB" id="A0A4Q9LPA8"/>